<dbReference type="GeneID" id="65071905"/>
<sequence length="299" mass="34503">MKDCQKYLFKDNQNIQSLLEELNIIDKVVFKLDDTTKITRFLQILKIVYKKRKDKELVEPKHQVYISNQSIGWTDTYALVDQNLDIVNLNLNTDIKYWINLDFISQMKLDRKDSYVGILVTEDCVVFVTNNYCVLCPKEDNPMELLVDKLLVSSRAFTDTQTIGITTKSLAGFKELKTISQAFKSDIIDLYRVTNVPNSFYLTLNYDNLVAYMSIQNCSEDRHIKIDSTLIRIAFGTDSLVNIDKTNPSLVAHYDMNILEWILNSLIGKTLTLRIANASMTSQLVFDLDDFMILLMPCQ</sequence>
<dbReference type="KEGG" id="vg:65071905"/>
<keyword evidence="2" id="KW-1185">Reference proteome</keyword>
<evidence type="ECO:0000313" key="1">
    <source>
        <dbReference type="EMBL" id="QBJ04081.1"/>
    </source>
</evidence>
<dbReference type="Proteomes" id="UP000292160">
    <property type="component" value="Segment"/>
</dbReference>
<evidence type="ECO:0000313" key="2">
    <source>
        <dbReference type="Proteomes" id="UP000292160"/>
    </source>
</evidence>
<proteinExistence type="predicted"/>
<reference evidence="1 2" key="1">
    <citation type="submission" date="2019-02" db="EMBL/GenBank/DDBJ databases">
        <title>Genomic, morphological and functional characterisation of novel bacteriophage Fnu1 capable of disrupt Fusobacterium nucleatum biofilm.</title>
        <authorList>
            <person name="Kabwe M."/>
            <person name="Brown T.L."/>
            <person name="Dashper S."/>
            <person name="Speirs L."/>
            <person name="Ku H."/>
            <person name="Petrovski S."/>
            <person name="Chan H.T."/>
            <person name="Lock P."/>
            <person name="Tucci J."/>
        </authorList>
    </citation>
    <scope>NUCLEOTIDE SEQUENCE [LARGE SCALE GENOMIC DNA]</scope>
</reference>
<name>A0A481W6R5_9CAUD</name>
<accession>A0A481W6R5</accession>
<dbReference type="RefSeq" id="YP_010082897.1">
    <property type="nucleotide sequence ID" value="NC_055035.1"/>
</dbReference>
<protein>
    <submittedName>
        <fullName evidence="1">Uncharacterized protein</fullName>
    </submittedName>
</protein>
<dbReference type="EMBL" id="MK554696">
    <property type="protein sequence ID" value="QBJ04081.1"/>
    <property type="molecule type" value="Genomic_DNA"/>
</dbReference>
<organism evidence="1 2">
    <name type="scientific">Fusobacterium phage Fnu1</name>
    <dbReference type="NCBI Taxonomy" id="2530024"/>
    <lineage>
        <taxon>Viruses</taxon>
        <taxon>Duplodnaviria</taxon>
        <taxon>Heunggongvirae</taxon>
        <taxon>Uroviricota</taxon>
        <taxon>Caudoviricetes</taxon>
        <taxon>Latrobevirus</taxon>
        <taxon>Latrobevirus FNU1</taxon>
    </lineage>
</organism>